<gene>
    <name evidence="2" type="ORF">WJX73_000777</name>
</gene>
<reference evidence="2 3" key="1">
    <citation type="journal article" date="2024" name="Nat. Commun.">
        <title>Phylogenomics reveals the evolutionary origins of lichenization in chlorophyte algae.</title>
        <authorList>
            <person name="Puginier C."/>
            <person name="Libourel C."/>
            <person name="Otte J."/>
            <person name="Skaloud P."/>
            <person name="Haon M."/>
            <person name="Grisel S."/>
            <person name="Petersen M."/>
            <person name="Berrin J.G."/>
            <person name="Delaux P.M."/>
            <person name="Dal Grande F."/>
            <person name="Keller J."/>
        </authorList>
    </citation>
    <scope>NUCLEOTIDE SEQUENCE [LARGE SCALE GENOMIC DNA]</scope>
    <source>
        <strain evidence="2 3">SAG 2036</strain>
    </source>
</reference>
<name>A0AAW1NXE7_9CHLO</name>
<evidence type="ECO:0000313" key="3">
    <source>
        <dbReference type="Proteomes" id="UP001465755"/>
    </source>
</evidence>
<accession>A0AAW1NXE7</accession>
<feature type="region of interest" description="Disordered" evidence="1">
    <location>
        <begin position="1"/>
        <end position="73"/>
    </location>
</feature>
<dbReference type="EMBL" id="JALJOQ010000068">
    <property type="protein sequence ID" value="KAK9802720.1"/>
    <property type="molecule type" value="Genomic_DNA"/>
</dbReference>
<proteinExistence type="predicted"/>
<protein>
    <submittedName>
        <fullName evidence="2">Uncharacterized protein</fullName>
    </submittedName>
</protein>
<feature type="compositionally biased region" description="Polar residues" evidence="1">
    <location>
        <begin position="54"/>
        <end position="72"/>
    </location>
</feature>
<keyword evidence="3" id="KW-1185">Reference proteome</keyword>
<evidence type="ECO:0000313" key="2">
    <source>
        <dbReference type="EMBL" id="KAK9802720.1"/>
    </source>
</evidence>
<dbReference type="Proteomes" id="UP001465755">
    <property type="component" value="Unassembled WGS sequence"/>
</dbReference>
<comment type="caution">
    <text evidence="2">The sequence shown here is derived from an EMBL/GenBank/DDBJ whole genome shotgun (WGS) entry which is preliminary data.</text>
</comment>
<dbReference type="AlphaFoldDB" id="A0AAW1NXE7"/>
<sequence length="121" mass="13252">MLSFATAERVHSKSSSQDPATKFVLSGNFDESVRPESPFADAGEDLHPRPPRLNTFSQANSTDENALSNGEQQLPHIEVATSTSSSGPLILELRKIGKQDRSVAWSVKGRNKNMLLRSTKD</sequence>
<organism evidence="2 3">
    <name type="scientific">Symbiochloris irregularis</name>
    <dbReference type="NCBI Taxonomy" id="706552"/>
    <lineage>
        <taxon>Eukaryota</taxon>
        <taxon>Viridiplantae</taxon>
        <taxon>Chlorophyta</taxon>
        <taxon>core chlorophytes</taxon>
        <taxon>Trebouxiophyceae</taxon>
        <taxon>Trebouxiales</taxon>
        <taxon>Trebouxiaceae</taxon>
        <taxon>Symbiochloris</taxon>
    </lineage>
</organism>
<evidence type="ECO:0000256" key="1">
    <source>
        <dbReference type="SAM" id="MobiDB-lite"/>
    </source>
</evidence>